<dbReference type="CDD" id="cd06558">
    <property type="entry name" value="crotonase-like"/>
    <property type="match status" value="1"/>
</dbReference>
<accession>A0ABU7LC60</accession>
<comment type="catalytic activity">
    <reaction evidence="4">
        <text>a 4-saturated-(3S)-3-hydroxyacyl-CoA = a (3E)-enoyl-CoA + H2O</text>
        <dbReference type="Rhea" id="RHEA:20724"/>
        <dbReference type="ChEBI" id="CHEBI:15377"/>
        <dbReference type="ChEBI" id="CHEBI:58521"/>
        <dbReference type="ChEBI" id="CHEBI:137480"/>
        <dbReference type="EC" id="4.2.1.17"/>
    </reaction>
</comment>
<dbReference type="PANTHER" id="PTHR43459:SF1">
    <property type="entry name" value="EG:BACN32G11.4 PROTEIN"/>
    <property type="match status" value="1"/>
</dbReference>
<evidence type="ECO:0000313" key="6">
    <source>
        <dbReference type="EMBL" id="MEE2059145.1"/>
    </source>
</evidence>
<reference evidence="6 7" key="1">
    <citation type="submission" date="2023-07" db="EMBL/GenBank/DDBJ databases">
        <authorList>
            <person name="Girao M."/>
            <person name="Carvalho M.F."/>
        </authorList>
    </citation>
    <scope>NUCLEOTIDE SEQUENCE [LARGE SCALE GENOMIC DNA]</scope>
    <source>
        <strain evidence="6 7">YIM65754</strain>
    </source>
</reference>
<name>A0ABU7LC60_9NOCA</name>
<dbReference type="InterPro" id="IPR018376">
    <property type="entry name" value="Enoyl-CoA_hyd/isom_CS"/>
</dbReference>
<proteinExistence type="inferred from homology"/>
<evidence type="ECO:0000256" key="3">
    <source>
        <dbReference type="ARBA" id="ARBA00023709"/>
    </source>
</evidence>
<protein>
    <submittedName>
        <fullName evidence="6">Enoyl-CoA hydratase-related protein</fullName>
    </submittedName>
</protein>
<evidence type="ECO:0000256" key="2">
    <source>
        <dbReference type="ARBA" id="ARBA00022832"/>
    </source>
</evidence>
<dbReference type="PROSITE" id="PS00166">
    <property type="entry name" value="ENOYL_COA_HYDRATASE"/>
    <property type="match status" value="1"/>
</dbReference>
<gene>
    <name evidence="6" type="ORF">Q7514_16615</name>
</gene>
<organism evidence="6 7">
    <name type="scientific">Rhodococcus artemisiae</name>
    <dbReference type="NCBI Taxonomy" id="714159"/>
    <lineage>
        <taxon>Bacteria</taxon>
        <taxon>Bacillati</taxon>
        <taxon>Actinomycetota</taxon>
        <taxon>Actinomycetes</taxon>
        <taxon>Mycobacteriales</taxon>
        <taxon>Nocardiaceae</taxon>
        <taxon>Rhodococcus</taxon>
    </lineage>
</organism>
<evidence type="ECO:0000256" key="1">
    <source>
        <dbReference type="ARBA" id="ARBA00002994"/>
    </source>
</evidence>
<dbReference type="InterPro" id="IPR001753">
    <property type="entry name" value="Enoyl-CoA_hydra/iso"/>
</dbReference>
<dbReference type="Gene3D" id="3.90.226.10">
    <property type="entry name" value="2-enoyl-CoA Hydratase, Chain A, domain 1"/>
    <property type="match status" value="1"/>
</dbReference>
<sequence length="262" mass="27957">MNTGTKWSTLALGVSGQVATVKFDRPEHRNGVTTTMVTELHDLLHSVASDSSISVLMLTGAGSTFCPGADLSQSPTAEPSQLPDIEAYQSATLLHEMPQVTVAAINGACAGAGLAWASACDIRLASAGARFSTAFLQVGLAGELGTAWTLTRVVGGAMARDLYLLPRKFGTDDALRIGFVSRVFPDETFAADTTAIIAELASRDPRALRTMKRNFVDAEQLSLRRYVEVESARQLAFFTGEARKDTIRRLTTQRSVLGTAST</sequence>
<evidence type="ECO:0000256" key="5">
    <source>
        <dbReference type="RuleBase" id="RU003707"/>
    </source>
</evidence>
<keyword evidence="2" id="KW-0276">Fatty acid metabolism</keyword>
<comment type="similarity">
    <text evidence="5">Belongs to the enoyl-CoA hydratase/isomerase family.</text>
</comment>
<dbReference type="SUPFAM" id="SSF52096">
    <property type="entry name" value="ClpP/crotonase"/>
    <property type="match status" value="1"/>
</dbReference>
<keyword evidence="7" id="KW-1185">Reference proteome</keyword>
<evidence type="ECO:0000313" key="7">
    <source>
        <dbReference type="Proteomes" id="UP001336020"/>
    </source>
</evidence>
<comment type="function">
    <text evidence="1">Could possibly oxidize fatty acids using specific components.</text>
</comment>
<dbReference type="InterPro" id="IPR029045">
    <property type="entry name" value="ClpP/crotonase-like_dom_sf"/>
</dbReference>
<comment type="caution">
    <text evidence="6">The sequence shown here is derived from an EMBL/GenBank/DDBJ whole genome shotgun (WGS) entry which is preliminary data.</text>
</comment>
<dbReference type="Pfam" id="PF00378">
    <property type="entry name" value="ECH_1"/>
    <property type="match status" value="1"/>
</dbReference>
<evidence type="ECO:0000256" key="4">
    <source>
        <dbReference type="ARBA" id="ARBA00023717"/>
    </source>
</evidence>
<dbReference type="Proteomes" id="UP001336020">
    <property type="component" value="Unassembled WGS sequence"/>
</dbReference>
<dbReference type="PANTHER" id="PTHR43459">
    <property type="entry name" value="ENOYL-COA HYDRATASE"/>
    <property type="match status" value="1"/>
</dbReference>
<dbReference type="RefSeq" id="WP_330134392.1">
    <property type="nucleotide sequence ID" value="NZ_JAUTXY010000007.1"/>
</dbReference>
<keyword evidence="2" id="KW-0443">Lipid metabolism</keyword>
<dbReference type="EMBL" id="JAUTXY010000007">
    <property type="protein sequence ID" value="MEE2059145.1"/>
    <property type="molecule type" value="Genomic_DNA"/>
</dbReference>
<comment type="catalytic activity">
    <reaction evidence="3">
        <text>a (3S)-3-hydroxyacyl-CoA = a (2E)-enoyl-CoA + H2O</text>
        <dbReference type="Rhea" id="RHEA:16105"/>
        <dbReference type="ChEBI" id="CHEBI:15377"/>
        <dbReference type="ChEBI" id="CHEBI:57318"/>
        <dbReference type="ChEBI" id="CHEBI:58856"/>
        <dbReference type="EC" id="4.2.1.17"/>
    </reaction>
</comment>